<reference evidence="4 5" key="1">
    <citation type="submission" date="2019-02" db="EMBL/GenBank/DDBJ databases">
        <title>Siculibacillus lacustris gen. nov., sp. nov., a new rosette-forming bacterium isolated from a freshwater crater lake (Lake St. Ana, Romania).</title>
        <authorList>
            <person name="Felfoldi T."/>
            <person name="Marton Z."/>
            <person name="Szabo A."/>
            <person name="Mentes A."/>
            <person name="Boka K."/>
            <person name="Marialigeti K."/>
            <person name="Mathe I."/>
            <person name="Koncz M."/>
            <person name="Schumann P."/>
            <person name="Toth E."/>
        </authorList>
    </citation>
    <scope>NUCLEOTIDE SEQUENCE [LARGE SCALE GENOMIC DNA]</scope>
    <source>
        <strain evidence="4 5">SA-279</strain>
    </source>
</reference>
<dbReference type="Gene3D" id="3.30.420.240">
    <property type="match status" value="1"/>
</dbReference>
<sequence length="477" mass="54129">MTDRRRLLQAILRTDLTAFVERCFVELEPVTPYRPNWHIAAITHQLERVARGECRRLIVNVPPRSMKSITVSIGFTAWMLGKLPHTRIMAISYAADLAQKLGADTRKILESPWFSQTFPDFRIARATREEVATTANGYRLAGSVGGPILGRGADLIVVDDPINGLLAALSQAERRRVAEFYDNTLYGRLNDKTTGAIVIVMQRLHEDDLVGHVLAKDDWEVLSLPAVAVEDAEYRLGDLPHQVHRRRAGDLLHPDREPIEVLEALRRTFGTLNFSAQYQQTPIPAEGNTVRREWFCHYDERPPAFERTICSWDTASTTEETSDWSVGTVWGAIGETYYLLDVVRGRWQVPDLRRQIVALHRDHRADATVIEETDLGRAIAQDLRRTAELLPLLRPPRFDKLARLLAQSARFEAGQVWLPRAAPWLGDYVAELLAFPAGKHDDQVDSTSQALHYLTAVSPKDRERPQSRPRPQGRPRR</sequence>
<dbReference type="Proteomes" id="UP000292781">
    <property type="component" value="Unassembled WGS sequence"/>
</dbReference>
<evidence type="ECO:0000256" key="1">
    <source>
        <dbReference type="ARBA" id="ARBA00022612"/>
    </source>
</evidence>
<organism evidence="4 5">
    <name type="scientific">Siculibacillus lacustris</name>
    <dbReference type="NCBI Taxonomy" id="1549641"/>
    <lineage>
        <taxon>Bacteria</taxon>
        <taxon>Pseudomonadati</taxon>
        <taxon>Pseudomonadota</taxon>
        <taxon>Alphaproteobacteria</taxon>
        <taxon>Hyphomicrobiales</taxon>
        <taxon>Ancalomicrobiaceae</taxon>
        <taxon>Siculibacillus</taxon>
    </lineage>
</organism>
<dbReference type="AlphaFoldDB" id="A0A4Q9VJS7"/>
<feature type="domain" description="Terminase large subunit gp17-like C-terminal" evidence="3">
    <location>
        <begin position="311"/>
        <end position="453"/>
    </location>
</feature>
<dbReference type="OrthoDB" id="9771580at2"/>
<gene>
    <name evidence="4" type="ORF">EYW49_15845</name>
</gene>
<dbReference type="InterPro" id="IPR035421">
    <property type="entry name" value="Terminase_6C"/>
</dbReference>
<name>A0A4Q9VJS7_9HYPH</name>
<keyword evidence="5" id="KW-1185">Reference proteome</keyword>
<dbReference type="EMBL" id="SJFN01000025">
    <property type="protein sequence ID" value="TBW35498.1"/>
    <property type="molecule type" value="Genomic_DNA"/>
</dbReference>
<proteinExistence type="predicted"/>
<dbReference type="NCBIfam" id="TIGR01630">
    <property type="entry name" value="psiM2_ORF9"/>
    <property type="match status" value="1"/>
</dbReference>
<evidence type="ECO:0000313" key="5">
    <source>
        <dbReference type="Proteomes" id="UP000292781"/>
    </source>
</evidence>
<keyword evidence="1" id="KW-1188">Viral release from host cell</keyword>
<comment type="caution">
    <text evidence="4">The sequence shown here is derived from an EMBL/GenBank/DDBJ whole genome shotgun (WGS) entry which is preliminary data.</text>
</comment>
<evidence type="ECO:0000313" key="4">
    <source>
        <dbReference type="EMBL" id="TBW35498.1"/>
    </source>
</evidence>
<feature type="region of interest" description="Disordered" evidence="2">
    <location>
        <begin position="454"/>
        <end position="477"/>
    </location>
</feature>
<dbReference type="InterPro" id="IPR027417">
    <property type="entry name" value="P-loop_NTPase"/>
</dbReference>
<dbReference type="InterPro" id="IPR006517">
    <property type="entry name" value="Phage_terminase_lsu-like_C"/>
</dbReference>
<accession>A0A4Q9VJS7</accession>
<dbReference type="Gene3D" id="3.40.50.300">
    <property type="entry name" value="P-loop containing nucleotide triphosphate hydrolases"/>
    <property type="match status" value="1"/>
</dbReference>
<evidence type="ECO:0000256" key="2">
    <source>
        <dbReference type="SAM" id="MobiDB-lite"/>
    </source>
</evidence>
<evidence type="ECO:0000259" key="3">
    <source>
        <dbReference type="Pfam" id="PF17289"/>
    </source>
</evidence>
<dbReference type="RefSeq" id="WP_131310583.1">
    <property type="nucleotide sequence ID" value="NZ_SJFN01000025.1"/>
</dbReference>
<dbReference type="Pfam" id="PF17289">
    <property type="entry name" value="Terminase_6C"/>
    <property type="match status" value="1"/>
</dbReference>
<protein>
    <submittedName>
        <fullName evidence="4">Terminase</fullName>
    </submittedName>
</protein>